<protein>
    <submittedName>
        <fullName evidence="2">DNA mismatch repair protein</fullName>
    </submittedName>
</protein>
<evidence type="ECO:0000256" key="1">
    <source>
        <dbReference type="ARBA" id="ARBA00006082"/>
    </source>
</evidence>
<name>A0AAN9U668_9PEZI</name>
<evidence type="ECO:0000313" key="2">
    <source>
        <dbReference type="EMBL" id="KAK7733092.1"/>
    </source>
</evidence>
<dbReference type="Proteomes" id="UP001320245">
    <property type="component" value="Unassembled WGS sequence"/>
</dbReference>
<keyword evidence="3" id="KW-1185">Reference proteome</keyword>
<gene>
    <name evidence="2" type="primary">MLH3</name>
    <name evidence="2" type="ORF">SLS53_008280</name>
</gene>
<dbReference type="PANTHER" id="PTHR10073">
    <property type="entry name" value="DNA MISMATCH REPAIR PROTEIN MLH, PMS, MUTL"/>
    <property type="match status" value="1"/>
</dbReference>
<comment type="similarity">
    <text evidence="1">Belongs to the DNA mismatch repair MutL/HexB family.</text>
</comment>
<dbReference type="Pfam" id="PF13589">
    <property type="entry name" value="HATPase_c_3"/>
    <property type="match status" value="1"/>
</dbReference>
<dbReference type="InterPro" id="IPR036890">
    <property type="entry name" value="HATPase_C_sf"/>
</dbReference>
<organism evidence="2 3">
    <name type="scientific">Cytospora paraplurivora</name>
    <dbReference type="NCBI Taxonomy" id="2898453"/>
    <lineage>
        <taxon>Eukaryota</taxon>
        <taxon>Fungi</taxon>
        <taxon>Dikarya</taxon>
        <taxon>Ascomycota</taxon>
        <taxon>Pezizomycotina</taxon>
        <taxon>Sordariomycetes</taxon>
        <taxon>Sordariomycetidae</taxon>
        <taxon>Diaporthales</taxon>
        <taxon>Cytosporaceae</taxon>
        <taxon>Cytospora</taxon>
    </lineage>
</organism>
<reference evidence="2 3" key="1">
    <citation type="journal article" date="2023" name="PLoS ONE">
        <title>Cytospora paraplurivora sp. nov. isolated from orchards with fruit tree decline syndrome in Ontario, Canada.</title>
        <authorList>
            <person name="Ilyukhin E."/>
            <person name="Nguyen H.D.T."/>
            <person name="Castle A.J."/>
            <person name="Ellouze W."/>
        </authorList>
    </citation>
    <scope>NUCLEOTIDE SEQUENCE [LARGE SCALE GENOMIC DNA]</scope>
    <source>
        <strain evidence="2 3">FDS-564</strain>
    </source>
</reference>
<dbReference type="PANTHER" id="PTHR10073:SF47">
    <property type="entry name" value="DNA MISMATCH REPAIR PROTEIN MLH3"/>
    <property type="match status" value="1"/>
</dbReference>
<sequence>MSIKPLPGDVVAQIKSSVAITSLNNVICGLVKNALDAKATKINLTVDYSRGNCSIEDDGVGIPPPEFKHTGGLGQLHSSLCDSPDASEWVSIGASAPKLSISGYVCREPVATKRIQFISLGIEPLSNEFRSNVLYEEVNKVFAESNFGAIDDEGNLDEDMKGIKTQGFAQRDLKIRKGVDRWPMFFLKISPVSTSTQRSLEVDDILDDRQPNLVLIVDLLKAMFFEFLRKNLCRARQPALSAKSNPRRYREHDEPSGNVDGVFITSVKLKSELAEAQSLRKVMPTLNR</sequence>
<dbReference type="InterPro" id="IPR038973">
    <property type="entry name" value="MutL/Mlh/Pms-like"/>
</dbReference>
<accession>A0AAN9U668</accession>
<proteinExistence type="inferred from homology"/>
<dbReference type="Gene3D" id="3.30.565.10">
    <property type="entry name" value="Histidine kinase-like ATPase, C-terminal domain"/>
    <property type="match status" value="1"/>
</dbReference>
<comment type="caution">
    <text evidence="2">The sequence shown here is derived from an EMBL/GenBank/DDBJ whole genome shotgun (WGS) entry which is preliminary data.</text>
</comment>
<dbReference type="GO" id="GO:0140664">
    <property type="term" value="F:ATP-dependent DNA damage sensor activity"/>
    <property type="evidence" value="ECO:0007669"/>
    <property type="project" value="InterPro"/>
</dbReference>
<dbReference type="GO" id="GO:0016887">
    <property type="term" value="F:ATP hydrolysis activity"/>
    <property type="evidence" value="ECO:0007669"/>
    <property type="project" value="InterPro"/>
</dbReference>
<dbReference type="EMBL" id="JAJSPL020000048">
    <property type="protein sequence ID" value="KAK7733092.1"/>
    <property type="molecule type" value="Genomic_DNA"/>
</dbReference>
<evidence type="ECO:0000313" key="3">
    <source>
        <dbReference type="Proteomes" id="UP001320245"/>
    </source>
</evidence>
<dbReference type="GO" id="GO:0006298">
    <property type="term" value="P:mismatch repair"/>
    <property type="evidence" value="ECO:0007669"/>
    <property type="project" value="InterPro"/>
</dbReference>
<dbReference type="SUPFAM" id="SSF55874">
    <property type="entry name" value="ATPase domain of HSP90 chaperone/DNA topoisomerase II/histidine kinase"/>
    <property type="match status" value="1"/>
</dbReference>
<dbReference type="AlphaFoldDB" id="A0AAN9U668"/>
<dbReference type="GO" id="GO:0032300">
    <property type="term" value="C:mismatch repair complex"/>
    <property type="evidence" value="ECO:0007669"/>
    <property type="project" value="InterPro"/>
</dbReference>